<evidence type="ECO:0000256" key="4">
    <source>
        <dbReference type="ARBA" id="ARBA00023242"/>
    </source>
</evidence>
<dbReference type="EMBL" id="CAID01000002">
    <property type="protein sequence ID" value="CEG00912.1"/>
    <property type="molecule type" value="Genomic_DNA"/>
</dbReference>
<evidence type="ECO:0000313" key="9">
    <source>
        <dbReference type="Proteomes" id="UP000009170"/>
    </source>
</evidence>
<accession>A0A090M735</accession>
<dbReference type="PANTHER" id="PTHR21597">
    <property type="entry name" value="THO2 PROTEIN"/>
    <property type="match status" value="1"/>
</dbReference>
<sequence length="1022" mass="117503">MDVCDKDCQEPDIIWVCSHADQNSESVMGVREIESRSWREQPRSIANVLSYADGDLLESEKVAVEEWYRKLTRINAKVTYQLQKLYLFMDELEGFARMLSTIKAEYLKGCGTIACMLDESQIIGGDFQFDPRRVFDTMLALIGSDFEPKSANQLAETWALLVQWHIEELFGFRMLRCATRVQRKNLLRMITAISSSESPVPNYRGIDISTIYHYLFPDNNIFTTKASVDKRSLHDSKMVFLNSISITDALTTLERPLRQLLKLGVTTHALPDFRANVCVHIKQVIESEIRLMHRGQLPAVVQAVFFLGPNVCCHSVLTEQLLRYLLFILETSADDVDLVDVLLSKCIMPGLALLRPNPVLCDLVWKVLCYLPFSKRSKIYAYATDVRCVTHMKRTKESAARAIQRVLRRLSNENVKDLGRKLGKLALSNPLSVSSAILQQVQAYPNMIDQIVHSLKYCNMLMLDTLLFFAIRQFSDTKPKLKEDGQNISRWFSALCTFCGALYRRYHHIELSSLLQYILKSVNRGQVLNLLILKELVSKLTRIDILRDMSMSEVHRAATGELFRNYSDHAGSQKGPAYGIMRLKIALENGHHTIPLLLTVAKCRQEVALKTQSSQTKFISQLSDECHVILLQYISFIQQAYTTHEYRKMLPSFKSLVLEHKIDTSIAFHVYRPVLLQVIPSVEFKGDSVCIDEDLQYWGEVTKAVQATCSPLFWEIISPELYMAFWTFDIQSIYVPKHLYAKLGAEASVDSSLTTESTRMEQKCSSLHDAAGQRVRDLAAELKSLLLHYADIRKYLQENMSRWVVSRNRTAVVVFVLQNLVFLRSKVSHADALYSAVFVDLIGRHDSPGFSILHFYDRLLLSASQSIYACSELESKFFAIFMVHSFEVLSRWRSKDVYERECWSLQEFRSSLSSKSCEDSFRDFLKVLYKWEHRLTKGMLQNLDETDYMQIANSFSVLIMVVSDFPITKRLAEHIHRRVKKINTTDRRGDIVTISTRYLSLLNTTRRKWISTPYIDGERHGP</sequence>
<dbReference type="AlphaFoldDB" id="A0A090M735"/>
<dbReference type="Proteomes" id="UP000009170">
    <property type="component" value="Unassembled WGS sequence"/>
</dbReference>
<keyword evidence="4" id="KW-0539">Nucleus</keyword>
<comment type="subcellular location">
    <subcellularLocation>
        <location evidence="1">Nucleus</location>
    </subcellularLocation>
</comment>
<dbReference type="STRING" id="70448.A0A090M735"/>
<evidence type="ECO:0000259" key="6">
    <source>
        <dbReference type="Pfam" id="PF11732"/>
    </source>
</evidence>
<dbReference type="Pfam" id="PF16134">
    <property type="entry name" value="THOC2_N"/>
    <property type="match status" value="1"/>
</dbReference>
<dbReference type="InterPro" id="IPR032302">
    <property type="entry name" value="THOC2_N"/>
</dbReference>
<evidence type="ECO:0000256" key="3">
    <source>
        <dbReference type="ARBA" id="ARBA00019596"/>
    </source>
</evidence>
<evidence type="ECO:0000256" key="1">
    <source>
        <dbReference type="ARBA" id="ARBA00004123"/>
    </source>
</evidence>
<evidence type="ECO:0000313" key="8">
    <source>
        <dbReference type="EMBL" id="CEG00912.1"/>
    </source>
</evidence>
<reference evidence="8 9" key="2">
    <citation type="journal article" date="2014" name="BMC Genomics">
        <title>An improved genome of the model marine alga Ostreococcus tauri unfolds by assessing Illumina de novo assemblies.</title>
        <authorList>
            <person name="Blanc-Mathieu R."/>
            <person name="Verhelst B."/>
            <person name="Derelle E."/>
            <person name="Rombauts S."/>
            <person name="Bouget F.Y."/>
            <person name="Carre I."/>
            <person name="Chateau A."/>
            <person name="Eyre-Walker A."/>
            <person name="Grimsley N."/>
            <person name="Moreau H."/>
            <person name="Piegu B."/>
            <person name="Rivals E."/>
            <person name="Schackwitz W."/>
            <person name="Van de Peer Y."/>
            <person name="Piganeau G."/>
        </authorList>
    </citation>
    <scope>NUCLEOTIDE SEQUENCE [LARGE SCALE GENOMIC DNA]</scope>
    <source>
        <strain evidence="9">OTTH 0595 / CCAP 157/2 / RCC745</strain>
    </source>
</reference>
<dbReference type="KEGG" id="ota:OT_ostta02g00270"/>
<proteinExistence type="inferred from homology"/>
<dbReference type="RefSeq" id="XP_022840665.1">
    <property type="nucleotide sequence ID" value="XM_022984967.1"/>
</dbReference>
<evidence type="ECO:0000259" key="5">
    <source>
        <dbReference type="Pfam" id="PF11262"/>
    </source>
</evidence>
<dbReference type="GO" id="GO:0003729">
    <property type="term" value="F:mRNA binding"/>
    <property type="evidence" value="ECO:0007669"/>
    <property type="project" value="TreeGrafter"/>
</dbReference>
<dbReference type="Pfam" id="PF11262">
    <property type="entry name" value="Tho2"/>
    <property type="match status" value="1"/>
</dbReference>
<feature type="domain" description="THO complex subunitTHOC2 C-terminal" evidence="5">
    <location>
        <begin position="714"/>
        <end position="1002"/>
    </location>
</feature>
<dbReference type="GO" id="GO:0000445">
    <property type="term" value="C:THO complex part of transcription export complex"/>
    <property type="evidence" value="ECO:0007669"/>
    <property type="project" value="TreeGrafter"/>
</dbReference>
<name>A0A090M735_OSTTA</name>
<gene>
    <name evidence="8" type="ORF">OT_ostta02g00270</name>
</gene>
<comment type="similarity">
    <text evidence="2">Belongs to the THOC2 family.</text>
</comment>
<feature type="domain" description="THO complex subunit 2 N-terminal" evidence="7">
    <location>
        <begin position="306"/>
        <end position="420"/>
    </location>
</feature>
<organism evidence="8 9">
    <name type="scientific">Ostreococcus tauri</name>
    <name type="common">Marine green alga</name>
    <dbReference type="NCBI Taxonomy" id="70448"/>
    <lineage>
        <taxon>Eukaryota</taxon>
        <taxon>Viridiplantae</taxon>
        <taxon>Chlorophyta</taxon>
        <taxon>Mamiellophyceae</taxon>
        <taxon>Mamiellales</taxon>
        <taxon>Bathycoccaceae</taxon>
        <taxon>Ostreococcus</taxon>
    </lineage>
</organism>
<dbReference type="GO" id="GO:0006406">
    <property type="term" value="P:mRNA export from nucleus"/>
    <property type="evidence" value="ECO:0007669"/>
    <property type="project" value="InterPro"/>
</dbReference>
<dbReference type="GO" id="GO:0006397">
    <property type="term" value="P:mRNA processing"/>
    <property type="evidence" value="ECO:0007669"/>
    <property type="project" value="InterPro"/>
</dbReference>
<dbReference type="Pfam" id="PF11732">
    <property type="entry name" value="Thoc2"/>
    <property type="match status" value="1"/>
</dbReference>
<dbReference type="InterPro" id="IPR040007">
    <property type="entry name" value="Tho2"/>
</dbReference>
<dbReference type="GeneID" id="9835668"/>
<feature type="domain" description="THO complex subunitTHOC2 N-terminal" evidence="6">
    <location>
        <begin position="422"/>
        <end position="495"/>
    </location>
</feature>
<comment type="caution">
    <text evidence="8">The sequence shown here is derived from an EMBL/GenBank/DDBJ whole genome shotgun (WGS) entry which is preliminary data.</text>
</comment>
<evidence type="ECO:0000259" key="7">
    <source>
        <dbReference type="Pfam" id="PF16134"/>
    </source>
</evidence>
<dbReference type="FunCoup" id="A0A090M735">
    <property type="interactions" value="1619"/>
</dbReference>
<dbReference type="InterPro" id="IPR021418">
    <property type="entry name" value="THO_THOC2_C"/>
</dbReference>
<protein>
    <recommendedName>
        <fullName evidence="3">THO complex subunit 2</fullName>
    </recommendedName>
</protein>
<keyword evidence="9" id="KW-1185">Reference proteome</keyword>
<dbReference type="InterPro" id="IPR021726">
    <property type="entry name" value="THO_THOC2_N"/>
</dbReference>
<reference evidence="9" key="1">
    <citation type="journal article" date="2006" name="Proc. Natl. Acad. Sci. U.S.A.">
        <title>Genome analysis of the smallest free-living eukaryote Ostreococcus tauri unveils many unique features.</title>
        <authorList>
            <person name="Derelle E."/>
            <person name="Ferraz C."/>
            <person name="Rombauts S."/>
            <person name="Rouze P."/>
            <person name="Worden A.Z."/>
            <person name="Robbens S."/>
            <person name="Partensky F."/>
            <person name="Degroeve S."/>
            <person name="Echeynie S."/>
            <person name="Cooke R."/>
            <person name="Saeys Y."/>
            <person name="Wuyts J."/>
            <person name="Jabbari K."/>
            <person name="Bowler C."/>
            <person name="Panaud O."/>
            <person name="Piegu B."/>
            <person name="Ball S.G."/>
            <person name="Ral J.-P."/>
            <person name="Bouget F.-Y."/>
            <person name="Piganeau G."/>
            <person name="De Baets B."/>
            <person name="Picard A."/>
            <person name="Delseny M."/>
            <person name="Demaille J."/>
            <person name="Van de Peer Y."/>
            <person name="Moreau H."/>
        </authorList>
    </citation>
    <scope>NUCLEOTIDE SEQUENCE [LARGE SCALE GENOMIC DNA]</scope>
    <source>
        <strain evidence="9">OTTH 0595 / CCAP 157/2 / RCC745</strain>
    </source>
</reference>
<dbReference type="OrthoDB" id="29024at2759"/>
<dbReference type="PANTHER" id="PTHR21597:SF0">
    <property type="entry name" value="THO COMPLEX SUBUNIT 2"/>
    <property type="match status" value="1"/>
</dbReference>
<dbReference type="InParanoid" id="A0A090M735"/>
<evidence type="ECO:0000256" key="2">
    <source>
        <dbReference type="ARBA" id="ARBA00007857"/>
    </source>
</evidence>